<dbReference type="Proteomes" id="UP000228762">
    <property type="component" value="Unassembled WGS sequence"/>
</dbReference>
<dbReference type="GO" id="GO:0016787">
    <property type="term" value="F:hydrolase activity"/>
    <property type="evidence" value="ECO:0007669"/>
    <property type="project" value="UniProtKB-KW"/>
</dbReference>
<keyword evidence="4" id="KW-0547">Nucleotide-binding</keyword>
<evidence type="ECO:0000256" key="3">
    <source>
        <dbReference type="ARBA" id="ARBA00022722"/>
    </source>
</evidence>
<dbReference type="Gene3D" id="1.20.120.580">
    <property type="entry name" value="bsu32300-like"/>
    <property type="match status" value="1"/>
</dbReference>
<keyword evidence="2" id="KW-1277">Toxin-antitoxin system</keyword>
<keyword evidence="3" id="KW-0540">Nuclease</keyword>
<dbReference type="PANTHER" id="PTHR34139">
    <property type="entry name" value="UPF0331 PROTEIN MJ0127"/>
    <property type="match status" value="1"/>
</dbReference>
<protein>
    <submittedName>
        <fullName evidence="7">DUF86 domain-containing protein</fullName>
    </submittedName>
</protein>
<reference evidence="8" key="1">
    <citation type="submission" date="2017-09" db="EMBL/GenBank/DDBJ databases">
        <title>Depth-based differentiation of microbial function through sediment-hosted aquifers and enrichment of novel symbionts in the deep terrestrial subsurface.</title>
        <authorList>
            <person name="Probst A.J."/>
            <person name="Ladd B."/>
            <person name="Jarett J.K."/>
            <person name="Geller-Mcgrath D.E."/>
            <person name="Sieber C.M.K."/>
            <person name="Emerson J.B."/>
            <person name="Anantharaman K."/>
            <person name="Thomas B.C."/>
            <person name="Malmstrom R."/>
            <person name="Stieglmeier M."/>
            <person name="Klingl A."/>
            <person name="Woyke T."/>
            <person name="Ryan C.M."/>
            <person name="Banfield J.F."/>
        </authorList>
    </citation>
    <scope>NUCLEOTIDE SEQUENCE [LARGE SCALE GENOMIC DNA]</scope>
</reference>
<comment type="caution">
    <text evidence="7">The sequence shown here is derived from an EMBL/GenBank/DDBJ whole genome shotgun (WGS) entry which is preliminary data.</text>
</comment>
<dbReference type="AlphaFoldDB" id="A0A2M7EJL5"/>
<evidence type="ECO:0000256" key="2">
    <source>
        <dbReference type="ARBA" id="ARBA00022649"/>
    </source>
</evidence>
<evidence type="ECO:0000256" key="1">
    <source>
        <dbReference type="ARBA" id="ARBA00022553"/>
    </source>
</evidence>
<accession>A0A2M7EJL5</accession>
<sequence length="111" mass="12803">MKRKGLERIIHIKECIEKILNATRTTTRAGLENDDILFTALTRWIEIIGEAAKYVPDEIVSAFPQIPWKEMAGMRDIVAHDYDDVDVDEIWNVVQKDIPLLKTELDKIPIT</sequence>
<dbReference type="PANTHER" id="PTHR34139:SF1">
    <property type="entry name" value="RNASE MJ1380-RELATED"/>
    <property type="match status" value="1"/>
</dbReference>
<organism evidence="7 8">
    <name type="scientific">Candidatus Roizmanbacteria bacterium CG17_big_fil_post_rev_8_21_14_2_50_39_7</name>
    <dbReference type="NCBI Taxonomy" id="1974858"/>
    <lineage>
        <taxon>Bacteria</taxon>
        <taxon>Candidatus Roizmaniibacteriota</taxon>
    </lineage>
</organism>
<dbReference type="InterPro" id="IPR051813">
    <property type="entry name" value="HepT_RNase_toxin"/>
</dbReference>
<proteinExistence type="inferred from homology"/>
<dbReference type="GO" id="GO:0110001">
    <property type="term" value="C:toxin-antitoxin complex"/>
    <property type="evidence" value="ECO:0007669"/>
    <property type="project" value="InterPro"/>
</dbReference>
<name>A0A2M7EJL5_9BACT</name>
<dbReference type="EMBL" id="PFEV01000160">
    <property type="protein sequence ID" value="PIV70767.1"/>
    <property type="molecule type" value="Genomic_DNA"/>
</dbReference>
<evidence type="ECO:0000256" key="4">
    <source>
        <dbReference type="ARBA" id="ARBA00022741"/>
    </source>
</evidence>
<keyword evidence="1" id="KW-0597">Phosphoprotein</keyword>
<dbReference type="InterPro" id="IPR037038">
    <property type="entry name" value="HepT-like_sf"/>
</dbReference>
<comment type="similarity">
    <text evidence="6">Belongs to the HepT RNase toxin family.</text>
</comment>
<dbReference type="GO" id="GO:0000166">
    <property type="term" value="F:nucleotide binding"/>
    <property type="evidence" value="ECO:0007669"/>
    <property type="project" value="UniProtKB-KW"/>
</dbReference>
<dbReference type="Pfam" id="PF01934">
    <property type="entry name" value="HepT-like"/>
    <property type="match status" value="1"/>
</dbReference>
<dbReference type="GO" id="GO:0004540">
    <property type="term" value="F:RNA nuclease activity"/>
    <property type="evidence" value="ECO:0007669"/>
    <property type="project" value="InterPro"/>
</dbReference>
<gene>
    <name evidence="7" type="ORF">COW57_03355</name>
</gene>
<evidence type="ECO:0000313" key="7">
    <source>
        <dbReference type="EMBL" id="PIV70767.1"/>
    </source>
</evidence>
<evidence type="ECO:0000256" key="6">
    <source>
        <dbReference type="ARBA" id="ARBA00024207"/>
    </source>
</evidence>
<keyword evidence="5" id="KW-0378">Hydrolase</keyword>
<dbReference type="SUPFAM" id="SSF81593">
    <property type="entry name" value="Nucleotidyltransferase substrate binding subunit/domain"/>
    <property type="match status" value="1"/>
</dbReference>
<dbReference type="InterPro" id="IPR008201">
    <property type="entry name" value="HepT-like"/>
</dbReference>
<evidence type="ECO:0000256" key="5">
    <source>
        <dbReference type="ARBA" id="ARBA00022801"/>
    </source>
</evidence>
<evidence type="ECO:0000313" key="8">
    <source>
        <dbReference type="Proteomes" id="UP000228762"/>
    </source>
</evidence>